<dbReference type="AlphaFoldDB" id="A0A1F6GFQ1"/>
<dbReference type="SUPFAM" id="SSF46565">
    <property type="entry name" value="Chaperone J-domain"/>
    <property type="match status" value="1"/>
</dbReference>
<name>A0A1F6GFQ1_9PROT</name>
<dbReference type="EMBL" id="MFNE01000006">
    <property type="protein sequence ID" value="OGG96946.1"/>
    <property type="molecule type" value="Genomic_DNA"/>
</dbReference>
<dbReference type="PANTHER" id="PTHR14021:SF15">
    <property type="entry name" value="IRON-SULFUR CLUSTER CO-CHAPERONE PROTEIN HSCB"/>
    <property type="match status" value="1"/>
</dbReference>
<dbReference type="Gene3D" id="1.20.1280.20">
    <property type="entry name" value="HscB, C-terminal domain"/>
    <property type="match status" value="1"/>
</dbReference>
<dbReference type="GO" id="GO:0051087">
    <property type="term" value="F:protein-folding chaperone binding"/>
    <property type="evidence" value="ECO:0007669"/>
    <property type="project" value="InterPro"/>
</dbReference>
<reference evidence="4 5" key="1">
    <citation type="journal article" date="2016" name="Nat. Commun.">
        <title>Thousands of microbial genomes shed light on interconnected biogeochemical processes in an aquifer system.</title>
        <authorList>
            <person name="Anantharaman K."/>
            <person name="Brown C.T."/>
            <person name="Hug L.A."/>
            <person name="Sharon I."/>
            <person name="Castelle C.J."/>
            <person name="Probst A.J."/>
            <person name="Thomas B.C."/>
            <person name="Singh A."/>
            <person name="Wilkins M.J."/>
            <person name="Karaoz U."/>
            <person name="Brodie E.L."/>
            <person name="Williams K.H."/>
            <person name="Hubbard S.S."/>
            <person name="Banfield J.F."/>
        </authorList>
    </citation>
    <scope>NUCLEOTIDE SEQUENCE [LARGE SCALE GENOMIC DNA]</scope>
</reference>
<dbReference type="GO" id="GO:0044571">
    <property type="term" value="P:[2Fe-2S] cluster assembly"/>
    <property type="evidence" value="ECO:0007669"/>
    <property type="project" value="InterPro"/>
</dbReference>
<dbReference type="STRING" id="1817772.A2527_02495"/>
<dbReference type="InterPro" id="IPR004640">
    <property type="entry name" value="HscB"/>
</dbReference>
<protein>
    <submittedName>
        <fullName evidence="4">Fe-S protein assembly co-chaperone HscB</fullName>
    </submittedName>
</protein>
<dbReference type="Pfam" id="PF07743">
    <property type="entry name" value="HSCB_C"/>
    <property type="match status" value="1"/>
</dbReference>
<keyword evidence="2" id="KW-0143">Chaperone</keyword>
<comment type="caution">
    <text evidence="4">The sequence shown here is derived from an EMBL/GenBank/DDBJ whole genome shotgun (WGS) entry which is preliminary data.</text>
</comment>
<evidence type="ECO:0000259" key="3">
    <source>
        <dbReference type="Pfam" id="PF07743"/>
    </source>
</evidence>
<evidence type="ECO:0000256" key="1">
    <source>
        <dbReference type="ARBA" id="ARBA00010476"/>
    </source>
</evidence>
<dbReference type="Gene3D" id="1.10.287.110">
    <property type="entry name" value="DnaJ domain"/>
    <property type="match status" value="1"/>
</dbReference>
<dbReference type="SUPFAM" id="SSF47144">
    <property type="entry name" value="HSC20 (HSCB), C-terminal oligomerisation domain"/>
    <property type="match status" value="1"/>
</dbReference>
<dbReference type="GO" id="GO:0001671">
    <property type="term" value="F:ATPase activator activity"/>
    <property type="evidence" value="ECO:0007669"/>
    <property type="project" value="InterPro"/>
</dbReference>
<dbReference type="InterPro" id="IPR036386">
    <property type="entry name" value="HscB_C_sf"/>
</dbReference>
<dbReference type="InterPro" id="IPR009073">
    <property type="entry name" value="HscB_oligo_C"/>
</dbReference>
<comment type="similarity">
    <text evidence="1">Belongs to the HscB family.</text>
</comment>
<evidence type="ECO:0000313" key="5">
    <source>
        <dbReference type="Proteomes" id="UP000178449"/>
    </source>
</evidence>
<dbReference type="PANTHER" id="PTHR14021">
    <property type="entry name" value="IRON-SULFUR CLUSTER CO-CHAPERONE PROTEIN HSCB"/>
    <property type="match status" value="1"/>
</dbReference>
<gene>
    <name evidence="4" type="ORF">A2527_02495</name>
</gene>
<feature type="domain" description="Co-chaperone HscB C-terminal oligomerisation" evidence="3">
    <location>
        <begin position="127"/>
        <end position="206"/>
    </location>
</feature>
<dbReference type="GO" id="GO:0051259">
    <property type="term" value="P:protein complex oligomerization"/>
    <property type="evidence" value="ECO:0007669"/>
    <property type="project" value="InterPro"/>
</dbReference>
<evidence type="ECO:0000313" key="4">
    <source>
        <dbReference type="EMBL" id="OGG96946.1"/>
    </source>
</evidence>
<evidence type="ECO:0000256" key="2">
    <source>
        <dbReference type="ARBA" id="ARBA00023186"/>
    </source>
</evidence>
<dbReference type="NCBIfam" id="TIGR00714">
    <property type="entry name" value="hscB"/>
    <property type="match status" value="1"/>
</dbReference>
<sequence length="214" mass="24348">MAGAATHHHHHNERCQSCAAQLKHRLYCDTCEKIQQLGQGDDYFSIFGHPRTFKLDPKRIEKNFEEMMLALHPDFYANAEAQEQTLSLEHTALLNEAKNALFNPYLRGRYLLTLLVPELGTVLGQPPQTFILETFALQEALDEAEKGRRDIGPLSKQISKLSTEIEEALEQQFGKLTEYGDQPELVEAIRAGLSKLKFLINLRDRARSIEKSLS</sequence>
<dbReference type="Proteomes" id="UP000178449">
    <property type="component" value="Unassembled WGS sequence"/>
</dbReference>
<dbReference type="InterPro" id="IPR036869">
    <property type="entry name" value="J_dom_sf"/>
</dbReference>
<proteinExistence type="inferred from homology"/>
<accession>A0A1F6GFQ1</accession>
<organism evidence="4 5">
    <name type="scientific">Candidatus Lambdaproteobacteria bacterium RIFOXYD2_FULL_50_16</name>
    <dbReference type="NCBI Taxonomy" id="1817772"/>
    <lineage>
        <taxon>Bacteria</taxon>
        <taxon>Pseudomonadati</taxon>
        <taxon>Pseudomonadota</taxon>
        <taxon>Candidatus Lambdaproteobacteria</taxon>
    </lineage>
</organism>